<dbReference type="InterPro" id="IPR036412">
    <property type="entry name" value="HAD-like_sf"/>
</dbReference>
<dbReference type="CDD" id="cd02603">
    <property type="entry name" value="HAD_sEH-N_like"/>
    <property type="match status" value="1"/>
</dbReference>
<comment type="caution">
    <text evidence="1">The sequence shown here is derived from an EMBL/GenBank/DDBJ whole genome shotgun (WGS) entry which is preliminary data.</text>
</comment>
<dbReference type="Pfam" id="PF00702">
    <property type="entry name" value="Hydrolase"/>
    <property type="match status" value="1"/>
</dbReference>
<dbReference type="SFLD" id="SFLDG01129">
    <property type="entry name" value="C1.5:_HAD__Beta-PGM__Phosphata"/>
    <property type="match status" value="1"/>
</dbReference>
<dbReference type="PANTHER" id="PTHR43611:SF3">
    <property type="entry name" value="FLAVIN MONONUCLEOTIDE HYDROLASE 1, CHLOROPLATIC"/>
    <property type="match status" value="1"/>
</dbReference>
<dbReference type="Gene3D" id="3.40.50.1000">
    <property type="entry name" value="HAD superfamily/HAD-like"/>
    <property type="match status" value="1"/>
</dbReference>
<dbReference type="PANTHER" id="PTHR43611">
    <property type="entry name" value="ALPHA-D-GLUCOSE 1-PHOSPHATE PHOSPHATASE"/>
    <property type="match status" value="1"/>
</dbReference>
<sequence length="210" mass="24683">MTQSDLRPDAVIFDIGNVLIRWQPEEHYDRWIGEDRRRAMFAAVDLHFMNELMDRGGDFRDTIYGTAAQYPEFEKEIRWWHDRWRELASPRIDLSVATLRALKRRQVPVFALSNFGVGSFAQSELDYEFLQDFDRRYISGHMKVTKPSAQIYQMVEEDCGLSPERLLFADDRAENIAAAAERGWQTHLFNDPRTWADHLIRLGLIEESDL</sequence>
<dbReference type="Gene3D" id="1.10.150.240">
    <property type="entry name" value="Putative phosphatase, domain 2"/>
    <property type="match status" value="1"/>
</dbReference>
<evidence type="ECO:0000313" key="2">
    <source>
        <dbReference type="Proteomes" id="UP000050471"/>
    </source>
</evidence>
<protein>
    <submittedName>
        <fullName evidence="1">Haloacid dehalogenase</fullName>
    </submittedName>
</protein>
<dbReference type="RefSeq" id="WP_055187658.1">
    <property type="nucleotide sequence ID" value="NZ_FPBS01000004.1"/>
</dbReference>
<dbReference type="Proteomes" id="UP000050471">
    <property type="component" value="Unassembled WGS sequence"/>
</dbReference>
<evidence type="ECO:0000313" key="1">
    <source>
        <dbReference type="EMBL" id="KPN63919.1"/>
    </source>
</evidence>
<organism evidence="1 2">
    <name type="scientific">Aliiroseovarius crassostreae</name>
    <dbReference type="NCBI Taxonomy" id="154981"/>
    <lineage>
        <taxon>Bacteria</taxon>
        <taxon>Pseudomonadati</taxon>
        <taxon>Pseudomonadota</taxon>
        <taxon>Alphaproteobacteria</taxon>
        <taxon>Rhodobacterales</taxon>
        <taxon>Paracoccaceae</taxon>
        <taxon>Aliiroseovarius</taxon>
    </lineage>
</organism>
<dbReference type="EMBL" id="LKBA01000004">
    <property type="protein sequence ID" value="KPN63919.1"/>
    <property type="molecule type" value="Genomic_DNA"/>
</dbReference>
<dbReference type="InterPro" id="IPR023214">
    <property type="entry name" value="HAD_sf"/>
</dbReference>
<accession>A0A0P7IWM6</accession>
<reference evidence="1 2" key="1">
    <citation type="submission" date="2015-09" db="EMBL/GenBank/DDBJ databases">
        <title>Draft genome sequence of Aliiroseovarius crassostreae CV919-312TSm, the causative agent of Roseovarius Oyster Disease (formerly Juvenile Oyster Disease).</title>
        <authorList>
            <person name="Kessner L."/>
            <person name="Spinard E."/>
            <person name="Nelson D."/>
        </authorList>
    </citation>
    <scope>NUCLEOTIDE SEQUENCE [LARGE SCALE GENOMIC DNA]</scope>
    <source>
        <strain evidence="1 2">CV919-312</strain>
    </source>
</reference>
<name>A0A0P7IWM6_9RHOB</name>
<dbReference type="STRING" id="154981.AKJ29_14670"/>
<dbReference type="SUPFAM" id="SSF56784">
    <property type="entry name" value="HAD-like"/>
    <property type="match status" value="1"/>
</dbReference>
<dbReference type="AlphaFoldDB" id="A0A0P7IWM6"/>
<dbReference type="NCBIfam" id="TIGR01509">
    <property type="entry name" value="HAD-SF-IA-v3"/>
    <property type="match status" value="1"/>
</dbReference>
<dbReference type="SFLD" id="SFLDS00003">
    <property type="entry name" value="Haloacid_Dehalogenase"/>
    <property type="match status" value="1"/>
</dbReference>
<proteinExistence type="predicted"/>
<dbReference type="InterPro" id="IPR006439">
    <property type="entry name" value="HAD-SF_hydro_IA"/>
</dbReference>
<dbReference type="InterPro" id="IPR023198">
    <property type="entry name" value="PGP-like_dom2"/>
</dbReference>
<gene>
    <name evidence="1" type="ORF">AKJ29_14670</name>
</gene>
<keyword evidence="2" id="KW-1185">Reference proteome</keyword>